<evidence type="ECO:0008006" key="3">
    <source>
        <dbReference type="Google" id="ProtNLM"/>
    </source>
</evidence>
<accession>A0ABZ0HT44</accession>
<evidence type="ECO:0000313" key="2">
    <source>
        <dbReference type="Proteomes" id="UP001626536"/>
    </source>
</evidence>
<sequence length="164" mass="18185">MTAEEIIVAILRTLPAHTVRGKKRLQKLVYFLQQAGVDCAATFQIRNFGPFSTEVELASTMLTLFGDIEEKEIETGYAKYLTIEYSLSEEAFEGDPLSAPFSEMLLSLNEFSTIDLEVASTVLFFEKSGCDRTSAISRTRAIKPTKVNDKTLANANAILRLFGS</sequence>
<keyword evidence="2" id="KW-1185">Reference proteome</keyword>
<dbReference type="Proteomes" id="UP001626536">
    <property type="component" value="Chromosome"/>
</dbReference>
<organism evidence="1 2">
    <name type="scientific">Methylocapsa polymorpha</name>
    <dbReference type="NCBI Taxonomy" id="3080828"/>
    <lineage>
        <taxon>Bacteria</taxon>
        <taxon>Pseudomonadati</taxon>
        <taxon>Pseudomonadota</taxon>
        <taxon>Alphaproteobacteria</taxon>
        <taxon>Hyphomicrobiales</taxon>
        <taxon>Beijerinckiaceae</taxon>
        <taxon>Methylocapsa</taxon>
    </lineage>
</organism>
<name>A0ABZ0HT44_9HYPH</name>
<protein>
    <recommendedName>
        <fullName evidence="3">Antitoxin SocA-like Panacea domain-containing protein</fullName>
    </recommendedName>
</protein>
<gene>
    <name evidence="1" type="ORF">RZS28_01995</name>
</gene>
<evidence type="ECO:0000313" key="1">
    <source>
        <dbReference type="EMBL" id="WOJ90100.1"/>
    </source>
</evidence>
<dbReference type="RefSeq" id="WP_407339547.1">
    <property type="nucleotide sequence ID" value="NZ_CP136862.1"/>
</dbReference>
<reference evidence="1 2" key="1">
    <citation type="submission" date="2023-10" db="EMBL/GenBank/DDBJ databases">
        <title>Novel methanotroph of the genus Methylocapsa from a subarctic wetland.</title>
        <authorList>
            <person name="Belova S.E."/>
            <person name="Oshkin I.Y."/>
            <person name="Miroshnikov K."/>
            <person name="Dedysh S.N."/>
        </authorList>
    </citation>
    <scope>NUCLEOTIDE SEQUENCE [LARGE SCALE GENOMIC DNA]</scope>
    <source>
        <strain evidence="1 2">RX1</strain>
    </source>
</reference>
<dbReference type="EMBL" id="CP136862">
    <property type="protein sequence ID" value="WOJ90100.1"/>
    <property type="molecule type" value="Genomic_DNA"/>
</dbReference>
<proteinExistence type="predicted"/>